<dbReference type="Pfam" id="PF01255">
    <property type="entry name" value="Prenyltransf"/>
    <property type="match status" value="1"/>
</dbReference>
<feature type="binding site" evidence="2">
    <location>
        <position position="216"/>
    </location>
    <ligand>
        <name>substrate</name>
    </ligand>
</feature>
<dbReference type="GO" id="GO:0008834">
    <property type="term" value="F:ditrans,polycis-undecaprenyl-diphosphate synthase [(2E,6E)-farnesyl-diphosphate specific] activity"/>
    <property type="evidence" value="ECO:0007669"/>
    <property type="project" value="TreeGrafter"/>
</dbReference>
<feature type="binding site" evidence="2">
    <location>
        <position position="97"/>
    </location>
    <ligand>
        <name>substrate</name>
    </ligand>
</feature>
<sequence>MTNSRSKSANASSLLERVRYEITEQEKALLVQIAPEKLPSHIAIIMDGNGRWARQQGFRNRVRGHEAGIESVRTTVRACGELGIRALTLYAFSVENWKRPRSEISALMTLLKRFLRDEIPELNENNVRLVASGRLSDLGEDVLTELERTIAATAQNTGLVLNLALSYGGRAEITDAVREIARKVRDCELQPEDINESLINAHLYHPELGDPDLLIRTSGELRVSNFLLWQIAYTEIYVTPVLWPDFRRVHLYEALLDYQRRERRFGGVLEG</sequence>
<dbReference type="NCBIfam" id="TIGR00055">
    <property type="entry name" value="uppS"/>
    <property type="match status" value="1"/>
</dbReference>
<feature type="binding site" evidence="2">
    <location>
        <position position="65"/>
    </location>
    <ligand>
        <name>substrate</name>
    </ligand>
</feature>
<dbReference type="GO" id="GO:0000287">
    <property type="term" value="F:magnesium ion binding"/>
    <property type="evidence" value="ECO:0007669"/>
    <property type="project" value="UniProtKB-UniRule"/>
</dbReference>
<dbReference type="SUPFAM" id="SSF64005">
    <property type="entry name" value="Undecaprenyl diphosphate synthase"/>
    <property type="match status" value="1"/>
</dbReference>
<dbReference type="InterPro" id="IPR018520">
    <property type="entry name" value="UPP_synth-like_CS"/>
</dbReference>
<dbReference type="KEGG" id="schv:BRCON_0092"/>
<dbReference type="FunFam" id="3.40.1180.10:FF:000001">
    <property type="entry name" value="(2E,6E)-farnesyl-diphosphate-specific ditrans,polycis-undecaprenyl-diphosphate synthase"/>
    <property type="match status" value="1"/>
</dbReference>
<dbReference type="EMBL" id="CP030759">
    <property type="protein sequence ID" value="AXA34869.1"/>
    <property type="molecule type" value="Genomic_DNA"/>
</dbReference>
<reference evidence="3 4" key="1">
    <citation type="submission" date="2018-05" db="EMBL/GenBank/DDBJ databases">
        <title>A metagenomic window into the 2 km-deep terrestrial subsurface aquifer revealed taxonomically and functionally diverse microbial community comprising novel uncultured bacterial lineages.</title>
        <authorList>
            <person name="Kadnikov V.V."/>
            <person name="Mardanov A.V."/>
            <person name="Beletsky A.V."/>
            <person name="Banks D."/>
            <person name="Pimenov N.V."/>
            <person name="Frank Y.A."/>
            <person name="Karnachuk O.V."/>
            <person name="Ravin N.V."/>
        </authorList>
    </citation>
    <scope>NUCLEOTIDE SEQUENCE [LARGE SCALE GENOMIC DNA]</scope>
    <source>
        <strain evidence="3">BY</strain>
    </source>
</reference>
<dbReference type="GO" id="GO:0030145">
    <property type="term" value="F:manganese ion binding"/>
    <property type="evidence" value="ECO:0007669"/>
    <property type="project" value="TreeGrafter"/>
</dbReference>
<dbReference type="HAMAP" id="MF_01139">
    <property type="entry name" value="ISPT"/>
    <property type="match status" value="1"/>
</dbReference>
<feature type="binding site" evidence="2">
    <location>
        <position position="61"/>
    </location>
    <ligand>
        <name>substrate</name>
    </ligand>
</feature>
<dbReference type="AlphaFoldDB" id="A0A2Z4Y1M7"/>
<dbReference type="NCBIfam" id="NF011405">
    <property type="entry name" value="PRK14830.1"/>
    <property type="match status" value="1"/>
</dbReference>
<evidence type="ECO:0000256" key="2">
    <source>
        <dbReference type="HAMAP-Rule" id="MF_01139"/>
    </source>
</evidence>
<feature type="binding site" evidence="2">
    <location>
        <position position="47"/>
    </location>
    <ligand>
        <name>Mg(2+)</name>
        <dbReference type="ChEBI" id="CHEBI:18420"/>
    </ligand>
</feature>
<keyword evidence="2" id="KW-0460">Magnesium</keyword>
<name>A0A2Z4Y1M7_SUMC1</name>
<protein>
    <recommendedName>
        <fullName evidence="2">Isoprenyl transferase</fullName>
        <ecNumber evidence="2">2.5.1.-</ecNumber>
    </recommendedName>
</protein>
<evidence type="ECO:0000313" key="3">
    <source>
        <dbReference type="EMBL" id="AXA34869.1"/>
    </source>
</evidence>
<feature type="binding site" evidence="2">
    <location>
        <position position="52"/>
    </location>
    <ligand>
        <name>substrate</name>
    </ligand>
</feature>
<evidence type="ECO:0000256" key="1">
    <source>
        <dbReference type="ARBA" id="ARBA00022679"/>
    </source>
</evidence>
<accession>A0A2Z4Y1M7</accession>
<dbReference type="GO" id="GO:0016094">
    <property type="term" value="P:polyprenol biosynthetic process"/>
    <property type="evidence" value="ECO:0007669"/>
    <property type="project" value="TreeGrafter"/>
</dbReference>
<dbReference type="InterPro" id="IPR036424">
    <property type="entry name" value="UPP_synth-like_sf"/>
</dbReference>
<dbReference type="Proteomes" id="UP000262583">
    <property type="component" value="Chromosome"/>
</dbReference>
<comment type="subunit">
    <text evidence="2">Homodimer.</text>
</comment>
<feature type="active site" description="Proton acceptor" evidence="2">
    <location>
        <position position="96"/>
    </location>
</feature>
<comment type="function">
    <text evidence="2">Catalyzes the condensation of isopentenyl diphosphate (IPP) with allylic pyrophosphates generating different type of terpenoids.</text>
</comment>
<evidence type="ECO:0000313" key="4">
    <source>
        <dbReference type="Proteomes" id="UP000262583"/>
    </source>
</evidence>
<dbReference type="GO" id="GO:0005829">
    <property type="term" value="C:cytosol"/>
    <property type="evidence" value="ECO:0007669"/>
    <property type="project" value="TreeGrafter"/>
</dbReference>
<comment type="cofactor">
    <cofactor evidence="2">
        <name>Mg(2+)</name>
        <dbReference type="ChEBI" id="CHEBI:18420"/>
    </cofactor>
    <text evidence="2">Binds 2 magnesium ions per subunit.</text>
</comment>
<proteinExistence type="inferred from homology"/>
<gene>
    <name evidence="3" type="ORF">BRCON_0092</name>
</gene>
<dbReference type="EC" id="2.5.1.-" evidence="2"/>
<organism evidence="3 4">
    <name type="scientific">Sumerlaea chitinivorans</name>
    <dbReference type="NCBI Taxonomy" id="2250252"/>
    <lineage>
        <taxon>Bacteria</taxon>
        <taxon>Candidatus Sumerlaeota</taxon>
        <taxon>Candidatus Sumerlaeia</taxon>
        <taxon>Candidatus Sumerlaeales</taxon>
        <taxon>Candidatus Sumerlaeaceae</taxon>
        <taxon>Candidatus Sumerlaea</taxon>
    </lineage>
</organism>
<feature type="binding site" evidence="2">
    <location>
        <begin position="93"/>
        <end position="95"/>
    </location>
    <ligand>
        <name>substrate</name>
    </ligand>
</feature>
<feature type="active site" evidence="2">
    <location>
        <position position="47"/>
    </location>
</feature>
<feature type="binding site" evidence="2">
    <location>
        <position position="235"/>
    </location>
    <ligand>
        <name>Mg(2+)</name>
        <dbReference type="ChEBI" id="CHEBI:18420"/>
    </ligand>
</feature>
<dbReference type="InterPro" id="IPR001441">
    <property type="entry name" value="UPP_synth-like"/>
</dbReference>
<dbReference type="CDD" id="cd00475">
    <property type="entry name" value="Cis_IPPS"/>
    <property type="match status" value="1"/>
</dbReference>
<dbReference type="PANTHER" id="PTHR10291:SF0">
    <property type="entry name" value="DEHYDRODOLICHYL DIPHOSPHATE SYNTHASE 2"/>
    <property type="match status" value="1"/>
</dbReference>
<dbReference type="PANTHER" id="PTHR10291">
    <property type="entry name" value="DEHYDRODOLICHYL DIPHOSPHATE SYNTHASE FAMILY MEMBER"/>
    <property type="match status" value="1"/>
</dbReference>
<comment type="similarity">
    <text evidence="2">Belongs to the UPP synthase family.</text>
</comment>
<feature type="binding site" evidence="2">
    <location>
        <begin position="222"/>
        <end position="224"/>
    </location>
    <ligand>
        <name>substrate</name>
    </ligand>
</feature>
<feature type="binding site" evidence="2">
    <location>
        <begin position="48"/>
        <end position="51"/>
    </location>
    <ligand>
        <name>substrate</name>
    </ligand>
</feature>
<dbReference type="PROSITE" id="PS01066">
    <property type="entry name" value="UPP_SYNTHASE"/>
    <property type="match status" value="1"/>
</dbReference>
<keyword evidence="1 2" id="KW-0808">Transferase</keyword>
<feature type="binding site" evidence="2">
    <location>
        <position position="99"/>
    </location>
    <ligand>
        <name>substrate</name>
    </ligand>
</feature>
<dbReference type="Gene3D" id="3.40.1180.10">
    <property type="entry name" value="Decaprenyl diphosphate synthase-like"/>
    <property type="match status" value="1"/>
</dbReference>
<keyword evidence="2" id="KW-0479">Metal-binding</keyword>